<evidence type="ECO:0000313" key="1">
    <source>
        <dbReference type="EMBL" id="KAI5648975.1"/>
    </source>
</evidence>
<organism evidence="1 2">
    <name type="scientific">Catharanthus roseus</name>
    <name type="common">Madagascar periwinkle</name>
    <name type="synonym">Vinca rosea</name>
    <dbReference type="NCBI Taxonomy" id="4058"/>
    <lineage>
        <taxon>Eukaryota</taxon>
        <taxon>Viridiplantae</taxon>
        <taxon>Streptophyta</taxon>
        <taxon>Embryophyta</taxon>
        <taxon>Tracheophyta</taxon>
        <taxon>Spermatophyta</taxon>
        <taxon>Magnoliopsida</taxon>
        <taxon>eudicotyledons</taxon>
        <taxon>Gunneridae</taxon>
        <taxon>Pentapetalae</taxon>
        <taxon>asterids</taxon>
        <taxon>lamiids</taxon>
        <taxon>Gentianales</taxon>
        <taxon>Apocynaceae</taxon>
        <taxon>Rauvolfioideae</taxon>
        <taxon>Vinceae</taxon>
        <taxon>Catharanthinae</taxon>
        <taxon>Catharanthus</taxon>
    </lineage>
</organism>
<reference evidence="2" key="1">
    <citation type="journal article" date="2023" name="Nat. Plants">
        <title>Single-cell RNA sequencing provides a high-resolution roadmap for understanding the multicellular compartmentation of specialized metabolism.</title>
        <authorList>
            <person name="Sun S."/>
            <person name="Shen X."/>
            <person name="Li Y."/>
            <person name="Li Y."/>
            <person name="Wang S."/>
            <person name="Li R."/>
            <person name="Zhang H."/>
            <person name="Shen G."/>
            <person name="Guo B."/>
            <person name="Wei J."/>
            <person name="Xu J."/>
            <person name="St-Pierre B."/>
            <person name="Chen S."/>
            <person name="Sun C."/>
        </authorList>
    </citation>
    <scope>NUCLEOTIDE SEQUENCE [LARGE SCALE GENOMIC DNA]</scope>
</reference>
<gene>
    <name evidence="1" type="ORF">M9H77_34980</name>
</gene>
<accession>A0ACB9ZNG6</accession>
<protein>
    <submittedName>
        <fullName evidence="1">Uncharacterized protein</fullName>
    </submittedName>
</protein>
<dbReference type="Proteomes" id="UP001060085">
    <property type="component" value="Linkage Group LG08"/>
</dbReference>
<sequence length="96" mass="11021">MEKVKNEEIDSHVTLTVQREHQGDLVFKVRRSLPLRTVLVSYCDKLGLDYRAIRFTFDGKRIKGSKTADDMELQDRDFIDAWSDQFGGAADVLLSD</sequence>
<comment type="caution">
    <text evidence="1">The sequence shown here is derived from an EMBL/GenBank/DDBJ whole genome shotgun (WGS) entry which is preliminary data.</text>
</comment>
<evidence type="ECO:0000313" key="2">
    <source>
        <dbReference type="Proteomes" id="UP001060085"/>
    </source>
</evidence>
<dbReference type="EMBL" id="CM044708">
    <property type="protein sequence ID" value="KAI5648975.1"/>
    <property type="molecule type" value="Genomic_DNA"/>
</dbReference>
<keyword evidence="2" id="KW-1185">Reference proteome</keyword>
<name>A0ACB9ZNG6_CATRO</name>
<proteinExistence type="predicted"/>